<comment type="caution">
    <text evidence="1">The sequence shown here is derived from an EMBL/GenBank/DDBJ whole genome shotgun (WGS) entry which is preliminary data.</text>
</comment>
<keyword evidence="2" id="KW-1185">Reference proteome</keyword>
<name>A0AAN8IDI4_TRICO</name>
<evidence type="ECO:0000313" key="1">
    <source>
        <dbReference type="EMBL" id="KAK5970484.1"/>
    </source>
</evidence>
<evidence type="ECO:0000313" key="2">
    <source>
        <dbReference type="Proteomes" id="UP001331761"/>
    </source>
</evidence>
<protein>
    <submittedName>
        <fullName evidence="1">Uncharacterized protein</fullName>
    </submittedName>
</protein>
<organism evidence="1 2">
    <name type="scientific">Trichostrongylus colubriformis</name>
    <name type="common">Black scour worm</name>
    <dbReference type="NCBI Taxonomy" id="6319"/>
    <lineage>
        <taxon>Eukaryota</taxon>
        <taxon>Metazoa</taxon>
        <taxon>Ecdysozoa</taxon>
        <taxon>Nematoda</taxon>
        <taxon>Chromadorea</taxon>
        <taxon>Rhabditida</taxon>
        <taxon>Rhabditina</taxon>
        <taxon>Rhabditomorpha</taxon>
        <taxon>Strongyloidea</taxon>
        <taxon>Trichostrongylidae</taxon>
        <taxon>Trichostrongylus</taxon>
    </lineage>
</organism>
<gene>
    <name evidence="1" type="ORF">GCK32_011070</name>
</gene>
<dbReference type="AlphaFoldDB" id="A0AAN8IDI4"/>
<sequence>MWIPSRQQVLLRKLKLKGFHQCRSYVATTSVLLRRFTADLCQCV</sequence>
<reference evidence="1 2" key="1">
    <citation type="submission" date="2019-10" db="EMBL/GenBank/DDBJ databases">
        <title>Assembly and Annotation for the nematode Trichostrongylus colubriformis.</title>
        <authorList>
            <person name="Martin J."/>
        </authorList>
    </citation>
    <scope>NUCLEOTIDE SEQUENCE [LARGE SCALE GENOMIC DNA]</scope>
    <source>
        <strain evidence="1">G859</strain>
        <tissue evidence="1">Whole worm</tissue>
    </source>
</reference>
<proteinExistence type="predicted"/>
<accession>A0AAN8IDI4</accession>
<dbReference type="Proteomes" id="UP001331761">
    <property type="component" value="Unassembled WGS sequence"/>
</dbReference>
<dbReference type="EMBL" id="WIXE01018928">
    <property type="protein sequence ID" value="KAK5970484.1"/>
    <property type="molecule type" value="Genomic_DNA"/>
</dbReference>